<gene>
    <name evidence="1" type="ORF">AWB72_01863</name>
</gene>
<evidence type="ECO:0008006" key="3">
    <source>
        <dbReference type="Google" id="ProtNLM"/>
    </source>
</evidence>
<proteinExistence type="predicted"/>
<dbReference type="AlphaFoldDB" id="A0A658QVC1"/>
<dbReference type="GO" id="GO:0003676">
    <property type="term" value="F:nucleic acid binding"/>
    <property type="evidence" value="ECO:0007669"/>
    <property type="project" value="InterPro"/>
</dbReference>
<dbReference type="InterPro" id="IPR035979">
    <property type="entry name" value="RBD_domain_sf"/>
</dbReference>
<comment type="caution">
    <text evidence="1">The sequence shown here is derived from an EMBL/GenBank/DDBJ whole genome shotgun (WGS) entry which is preliminary data.</text>
</comment>
<dbReference type="SUPFAM" id="SSF54928">
    <property type="entry name" value="RNA-binding domain, RBD"/>
    <property type="match status" value="1"/>
</dbReference>
<dbReference type="EMBL" id="FCNV02000002">
    <property type="protein sequence ID" value="SAL24327.1"/>
    <property type="molecule type" value="Genomic_DNA"/>
</dbReference>
<accession>A0A658QVC1</accession>
<evidence type="ECO:0000313" key="2">
    <source>
        <dbReference type="Proteomes" id="UP000198263"/>
    </source>
</evidence>
<reference evidence="1 2" key="1">
    <citation type="submission" date="2016-01" db="EMBL/GenBank/DDBJ databases">
        <authorList>
            <person name="Peeters C."/>
        </authorList>
    </citation>
    <scope>NUCLEOTIDE SEQUENCE [LARGE SCALE GENOMIC DNA]</scope>
    <source>
        <strain evidence="1">LMG 29315</strain>
    </source>
</reference>
<sequence>MLINAAAHVPHAMEGFAMGDLWLGNVEEETTDDEIREFLCKYGFPSFDSIRRVRGTGEHPAAVVTFDSVEPHVLRRFQPRLHNMLWKDRTLVVQVMPERHER</sequence>
<evidence type="ECO:0000313" key="1">
    <source>
        <dbReference type="EMBL" id="SAL24327.1"/>
    </source>
</evidence>
<protein>
    <recommendedName>
        <fullName evidence="3">RNA-binding protein</fullName>
    </recommendedName>
</protein>
<dbReference type="Gene3D" id="3.30.70.330">
    <property type="match status" value="1"/>
</dbReference>
<dbReference type="CDD" id="cd00590">
    <property type="entry name" value="RRM_SF"/>
    <property type="match status" value="1"/>
</dbReference>
<dbReference type="Proteomes" id="UP000198263">
    <property type="component" value="Unassembled WGS sequence"/>
</dbReference>
<organism evidence="1 2">
    <name type="scientific">Caballeronia concitans</name>
    <dbReference type="NCBI Taxonomy" id="1777133"/>
    <lineage>
        <taxon>Bacteria</taxon>
        <taxon>Pseudomonadati</taxon>
        <taxon>Pseudomonadota</taxon>
        <taxon>Betaproteobacteria</taxon>
        <taxon>Burkholderiales</taxon>
        <taxon>Burkholderiaceae</taxon>
        <taxon>Caballeronia</taxon>
    </lineage>
</organism>
<keyword evidence="2" id="KW-1185">Reference proteome</keyword>
<dbReference type="InterPro" id="IPR012677">
    <property type="entry name" value="Nucleotide-bd_a/b_plait_sf"/>
</dbReference>
<name>A0A658QVC1_9BURK</name>